<dbReference type="OrthoDB" id="416119at2759"/>
<dbReference type="Proteomes" id="UP000663825">
    <property type="component" value="Unassembled WGS sequence"/>
</dbReference>
<dbReference type="EMBL" id="CAJNXB010006058">
    <property type="protein sequence ID" value="CAF3464316.1"/>
    <property type="molecule type" value="Genomic_DNA"/>
</dbReference>
<evidence type="ECO:0000313" key="1">
    <source>
        <dbReference type="EMBL" id="CAF3464316.1"/>
    </source>
</evidence>
<organism evidence="2 3">
    <name type="scientific">Rotaria socialis</name>
    <dbReference type="NCBI Taxonomy" id="392032"/>
    <lineage>
        <taxon>Eukaryota</taxon>
        <taxon>Metazoa</taxon>
        <taxon>Spiralia</taxon>
        <taxon>Gnathifera</taxon>
        <taxon>Rotifera</taxon>
        <taxon>Eurotatoria</taxon>
        <taxon>Bdelloidea</taxon>
        <taxon>Philodinida</taxon>
        <taxon>Philodinidae</taxon>
        <taxon>Rotaria</taxon>
    </lineage>
</organism>
<evidence type="ECO:0000313" key="3">
    <source>
        <dbReference type="Proteomes" id="UP000663873"/>
    </source>
</evidence>
<dbReference type="Proteomes" id="UP000663873">
    <property type="component" value="Unassembled WGS sequence"/>
</dbReference>
<dbReference type="PANTHER" id="PTHR31635:SF196">
    <property type="entry name" value="REVERSE TRANSCRIPTASE DOMAIN-CONTAINING PROTEIN-RELATED"/>
    <property type="match status" value="1"/>
</dbReference>
<evidence type="ECO:0000313" key="2">
    <source>
        <dbReference type="EMBL" id="CAF4544833.1"/>
    </source>
</evidence>
<gene>
    <name evidence="1" type="ORF">TIS948_LOCUS32872</name>
    <name evidence="2" type="ORF">UJA718_LOCUS28985</name>
</gene>
<reference evidence="2" key="1">
    <citation type="submission" date="2021-02" db="EMBL/GenBank/DDBJ databases">
        <authorList>
            <person name="Nowell W R."/>
        </authorList>
    </citation>
    <scope>NUCLEOTIDE SEQUENCE</scope>
</reference>
<evidence type="ECO:0008006" key="4">
    <source>
        <dbReference type="Google" id="ProtNLM"/>
    </source>
</evidence>
<protein>
    <recommendedName>
        <fullName evidence="4">Reverse transcriptase domain-containing protein</fullName>
    </recommendedName>
</protein>
<dbReference type="PANTHER" id="PTHR31635">
    <property type="entry name" value="REVERSE TRANSCRIPTASE DOMAIN-CONTAINING PROTEIN-RELATED"/>
    <property type="match status" value="1"/>
</dbReference>
<keyword evidence="3" id="KW-1185">Reference proteome</keyword>
<comment type="caution">
    <text evidence="2">The sequence shown here is derived from an EMBL/GenBank/DDBJ whole genome shotgun (WGS) entry which is preliminary data.</text>
</comment>
<dbReference type="AlphaFoldDB" id="A0A820YHA0"/>
<sequence>MQNQINSELPFLIIPVKGGVDSNIDTIEAATNFYEQLYDIKPIERSCWDKLFDDISSINKVDSDKLECDIALTECNDTLKSLPIGQSPGTDGITVEISKKFSPIIGKRQGCPLSGGLFIICIESLLHNIRQNVRIPGVLPPGSQLPSIVRSILNRDKVNNKLSAYAEDVAIIAFNVNDERETQISDWFDPPSFPAKVERDYWNLLGAIIAFNVNDERETQISDWFDPPSFPAKVERDYWNLLGVPIDTKGTIPTVSL</sequence>
<proteinExistence type="predicted"/>
<dbReference type="EMBL" id="CAJOBP010009005">
    <property type="protein sequence ID" value="CAF4544833.1"/>
    <property type="molecule type" value="Genomic_DNA"/>
</dbReference>
<name>A0A820YHA0_9BILA</name>
<accession>A0A820YHA0</accession>